<keyword evidence="2" id="KW-1133">Transmembrane helix</keyword>
<dbReference type="InterPro" id="IPR006674">
    <property type="entry name" value="HD_domain"/>
</dbReference>
<evidence type="ECO:0000313" key="5">
    <source>
        <dbReference type="Proteomes" id="UP000192660"/>
    </source>
</evidence>
<dbReference type="Gene3D" id="1.10.3210.10">
    <property type="entry name" value="Hypothetical protein af1432"/>
    <property type="match status" value="1"/>
</dbReference>
<feature type="region of interest" description="Disordered" evidence="1">
    <location>
        <begin position="703"/>
        <end position="735"/>
    </location>
</feature>
<feature type="domain" description="HD/PDEase" evidence="3">
    <location>
        <begin position="486"/>
        <end position="643"/>
    </location>
</feature>
<keyword evidence="2" id="KW-0472">Membrane</keyword>
<feature type="transmembrane region" description="Helical" evidence="2">
    <location>
        <begin position="436"/>
        <end position="457"/>
    </location>
</feature>
<dbReference type="OrthoDB" id="9806952at2"/>
<protein>
    <recommendedName>
        <fullName evidence="3">HD/PDEase domain-containing protein</fullName>
    </recommendedName>
</protein>
<evidence type="ECO:0000313" key="4">
    <source>
        <dbReference type="EMBL" id="SMC02496.1"/>
    </source>
</evidence>
<dbReference type="InterPro" id="IPR011621">
    <property type="entry name" value="Metal-dep_PHydrolase_7TM_intra"/>
</dbReference>
<dbReference type="PANTHER" id="PTHR36442">
    <property type="entry name" value="CYCLIC-DI-AMP PHOSPHODIESTERASE PGPH"/>
    <property type="match status" value="1"/>
</dbReference>
<dbReference type="EMBL" id="FWWY01000001">
    <property type="protein sequence ID" value="SMC02496.1"/>
    <property type="molecule type" value="Genomic_DNA"/>
</dbReference>
<feature type="transmembrane region" description="Helical" evidence="2">
    <location>
        <begin position="338"/>
        <end position="363"/>
    </location>
</feature>
<evidence type="ECO:0000259" key="3">
    <source>
        <dbReference type="SMART" id="SM00471"/>
    </source>
</evidence>
<dbReference type="PANTHER" id="PTHR36442:SF1">
    <property type="entry name" value="CYCLIC-DI-AMP PHOSPHODIESTERASE PGPH"/>
    <property type="match status" value="1"/>
</dbReference>
<gene>
    <name evidence="4" type="ORF">SAMN00768000_0623</name>
</gene>
<feature type="transmembrane region" description="Helical" evidence="2">
    <location>
        <begin position="29"/>
        <end position="52"/>
    </location>
</feature>
<dbReference type="CDD" id="cd00077">
    <property type="entry name" value="HDc"/>
    <property type="match status" value="1"/>
</dbReference>
<organism evidence="4 5">
    <name type="scientific">Sulfobacillus thermosulfidooxidans (strain DSM 9293 / VKM B-1269 / AT-1)</name>
    <dbReference type="NCBI Taxonomy" id="929705"/>
    <lineage>
        <taxon>Bacteria</taxon>
        <taxon>Bacillati</taxon>
        <taxon>Bacillota</taxon>
        <taxon>Clostridia</taxon>
        <taxon>Eubacteriales</taxon>
        <taxon>Clostridiales Family XVII. Incertae Sedis</taxon>
        <taxon>Sulfobacillus</taxon>
    </lineage>
</organism>
<feature type="transmembrane region" description="Helical" evidence="2">
    <location>
        <begin position="375"/>
        <end position="392"/>
    </location>
</feature>
<dbReference type="AlphaFoldDB" id="A0A1W1W885"/>
<evidence type="ECO:0000256" key="1">
    <source>
        <dbReference type="SAM" id="MobiDB-lite"/>
    </source>
</evidence>
<dbReference type="Pfam" id="PF07697">
    <property type="entry name" value="7TMR-HDED"/>
    <property type="match status" value="1"/>
</dbReference>
<dbReference type="SMART" id="SM00471">
    <property type="entry name" value="HDc"/>
    <property type="match status" value="1"/>
</dbReference>
<dbReference type="InterPro" id="IPR052722">
    <property type="entry name" value="PgpH_phosphodiesterase"/>
</dbReference>
<feature type="transmembrane region" description="Helical" evidence="2">
    <location>
        <begin position="306"/>
        <end position="326"/>
    </location>
</feature>
<accession>A0A1W1W885</accession>
<name>A0A1W1W885_SULTA</name>
<dbReference type="Pfam" id="PF01966">
    <property type="entry name" value="HD"/>
    <property type="match status" value="1"/>
</dbReference>
<dbReference type="STRING" id="28034.BFX07_04680"/>
<feature type="transmembrane region" description="Helical" evidence="2">
    <location>
        <begin position="404"/>
        <end position="424"/>
    </location>
</feature>
<dbReference type="RefSeq" id="WP_020376495.1">
    <property type="nucleotide sequence ID" value="NZ_FWWY01000001.1"/>
</dbReference>
<dbReference type="InterPro" id="IPR006675">
    <property type="entry name" value="HDIG_dom"/>
</dbReference>
<evidence type="ECO:0000256" key="2">
    <source>
        <dbReference type="SAM" id="Phobius"/>
    </source>
</evidence>
<dbReference type="Proteomes" id="UP000192660">
    <property type="component" value="Unassembled WGS sequence"/>
</dbReference>
<sequence>MTTKRNVGKWLSHVRALRWDLKEPWSLHWQQLVVALSVWLLTTIVFTATLFAQRIDVSVGDLAPRTIVAPYGVVDWGATAKAREQAAKSVPNVYTTNNQVLKNQENTIRKDFSLILSLSLDQAAPLSLREQTVAQAIPVGLPNSVWGEVLQLSPSSLSQLQQDALVIVSSVMGNGNGVRNNQVGLAEAKGFAAQLASQEESQSGLRLFLADFTKSLIVPNTFLNVQDTQAKKAAAMARVPIVKILKGEQVLQAGQVVTPADIKVLQELGLLDQGFNPAPVVGSALVSLVLVALLSGYLWFLKRPLLNSLPSTIITGIIFTASLIAADVMKGLPALNYLVVPTAAIMVTALVDSGLGMVMAGVLALGMATLTGADLNVALVSFFGGLAGVFGVSRLSQRYDIIRAGLLVGIVNLMTLLGLDIMEGAGIAQTPTWETLLWGLLDGVLAAILAMGSIPFLEGPFGIITSMKLIELSNPNQPLLRKLLVEAPGTYHHSIMVGNLAEQATEAVGGNSLLARVGAYYHDIGKSKRPYFFVDNQFGADNPHDKLAPALSALIISSHVRDGIELARQYHIPDAIINFIREHHGTTLISFFYHKALQADTGDGVLEEDYRYDGPRPQSKETAIVMLADASEATSRTLKQPTPQAIEQVVRKIIKDRLEDGQLDESNLTLKELDIIARTFVRVLTGVFHQRIEYPEKVLKEMERSHSHGHMGGKSSRFIRRIGGDRSTGSHRSSR</sequence>
<keyword evidence="5" id="KW-1185">Reference proteome</keyword>
<dbReference type="SUPFAM" id="SSF109604">
    <property type="entry name" value="HD-domain/PDEase-like"/>
    <property type="match status" value="1"/>
</dbReference>
<dbReference type="Pfam" id="PF07698">
    <property type="entry name" value="7TM-7TMR_HD"/>
    <property type="match status" value="1"/>
</dbReference>
<dbReference type="NCBIfam" id="TIGR00277">
    <property type="entry name" value="HDIG"/>
    <property type="match status" value="1"/>
</dbReference>
<keyword evidence="2" id="KW-0812">Transmembrane</keyword>
<dbReference type="InterPro" id="IPR011624">
    <property type="entry name" value="Metal-dep_PHydrolase_7TM_extra"/>
</dbReference>
<feature type="transmembrane region" description="Helical" evidence="2">
    <location>
        <begin position="280"/>
        <end position="300"/>
    </location>
</feature>
<proteinExistence type="predicted"/>
<reference evidence="5" key="1">
    <citation type="submission" date="2017-04" db="EMBL/GenBank/DDBJ databases">
        <authorList>
            <person name="Varghese N."/>
            <person name="Submissions S."/>
        </authorList>
    </citation>
    <scope>NUCLEOTIDE SEQUENCE [LARGE SCALE GENOMIC DNA]</scope>
    <source>
        <strain evidence="5">DSM 9293</strain>
    </source>
</reference>
<dbReference type="InterPro" id="IPR003607">
    <property type="entry name" value="HD/PDEase_dom"/>
</dbReference>